<dbReference type="EMBL" id="JAVREJ010000074">
    <property type="protein sequence ID" value="MDT0354070.1"/>
    <property type="molecule type" value="Genomic_DNA"/>
</dbReference>
<dbReference type="InterPro" id="IPR050267">
    <property type="entry name" value="Anti-sigma-factor_SerPK"/>
</dbReference>
<dbReference type="Gene3D" id="3.30.565.10">
    <property type="entry name" value="Histidine kinase-like ATPase, C-terminal domain"/>
    <property type="match status" value="1"/>
</dbReference>
<keyword evidence="4" id="KW-0418">Kinase</keyword>
<dbReference type="PANTHER" id="PTHR35526:SF3">
    <property type="entry name" value="ANTI-SIGMA-F FACTOR RSBW"/>
    <property type="match status" value="1"/>
</dbReference>
<dbReference type="NCBIfam" id="NF041045">
    <property type="entry name" value="RsbA_anti_sig"/>
    <property type="match status" value="1"/>
</dbReference>
<name>A0ABU2NK26_9PSEU</name>
<evidence type="ECO:0000259" key="3">
    <source>
        <dbReference type="Pfam" id="PF14417"/>
    </source>
</evidence>
<sequence length="318" mass="35121">MRPPDAHQTGFLHELVLHSANEEMLEFVLPFVSDGLAAEEPTLLLVRPETASTVLDSVGPSPYLLLLPAQGQPGRPASDLRVTETLLASYGPGTAQVRIVNQEPVVPEAQWHEWRRLEAVVNLALRRHNTWAVCVYDRRPLTDEMLDDLYATHHIVGRGDRHRRNDGYQDPVEFISKHQDAPLDPVERDTPSAWLVDPSPATARAAVAGFARQTSLPAQEIENIVLAAHEAVSNAFLHGRPPVVLRLWVQPDRLTVTVTDTGPGPTDPFVGLLPPEHSNGAGLGLWISHQLVDITHRRHPDGYTVRLTTAAFPLNLTQ</sequence>
<dbReference type="InterPro" id="IPR036890">
    <property type="entry name" value="HATPase_C_sf"/>
</dbReference>
<evidence type="ECO:0000259" key="2">
    <source>
        <dbReference type="Pfam" id="PF13581"/>
    </source>
</evidence>
<dbReference type="GO" id="GO:0016301">
    <property type="term" value="F:kinase activity"/>
    <property type="evidence" value="ECO:0007669"/>
    <property type="project" value="UniProtKB-KW"/>
</dbReference>
<organism evidence="4 5">
    <name type="scientific">Pseudonocardia charpentierae</name>
    <dbReference type="NCBI Taxonomy" id="3075545"/>
    <lineage>
        <taxon>Bacteria</taxon>
        <taxon>Bacillati</taxon>
        <taxon>Actinomycetota</taxon>
        <taxon>Actinomycetes</taxon>
        <taxon>Pseudonocardiales</taxon>
        <taxon>Pseudonocardiaceae</taxon>
        <taxon>Pseudonocardia</taxon>
    </lineage>
</organism>
<dbReference type="InterPro" id="IPR025847">
    <property type="entry name" value="MEDS_domain"/>
</dbReference>
<feature type="domain" description="Histidine kinase/HSP90-like ATPase" evidence="2">
    <location>
        <begin position="201"/>
        <end position="308"/>
    </location>
</feature>
<protein>
    <submittedName>
        <fullName evidence="4">Sensor histidine kinase</fullName>
    </submittedName>
</protein>
<dbReference type="Proteomes" id="UP001183202">
    <property type="component" value="Unassembled WGS sequence"/>
</dbReference>
<dbReference type="InterPro" id="IPR047718">
    <property type="entry name" value="RsbA-like_anti_sig"/>
</dbReference>
<proteinExistence type="predicted"/>
<keyword evidence="5" id="KW-1185">Reference proteome</keyword>
<accession>A0ABU2NK26</accession>
<feature type="domain" description="MEDS" evidence="3">
    <location>
        <begin position="13"/>
        <end position="153"/>
    </location>
</feature>
<keyword evidence="1" id="KW-0723">Serine/threonine-protein kinase</keyword>
<dbReference type="RefSeq" id="WP_311560578.1">
    <property type="nucleotide sequence ID" value="NZ_JAVREJ010000074.1"/>
</dbReference>
<dbReference type="Pfam" id="PF14417">
    <property type="entry name" value="MEDS"/>
    <property type="match status" value="1"/>
</dbReference>
<dbReference type="PANTHER" id="PTHR35526">
    <property type="entry name" value="ANTI-SIGMA-F FACTOR RSBW-RELATED"/>
    <property type="match status" value="1"/>
</dbReference>
<dbReference type="InterPro" id="IPR003594">
    <property type="entry name" value="HATPase_dom"/>
</dbReference>
<gene>
    <name evidence="4" type="ORF">RM445_31855</name>
</gene>
<evidence type="ECO:0000313" key="5">
    <source>
        <dbReference type="Proteomes" id="UP001183202"/>
    </source>
</evidence>
<comment type="caution">
    <text evidence="4">The sequence shown here is derived from an EMBL/GenBank/DDBJ whole genome shotgun (WGS) entry which is preliminary data.</text>
</comment>
<reference evidence="5" key="1">
    <citation type="submission" date="2023-07" db="EMBL/GenBank/DDBJ databases">
        <title>30 novel species of actinomycetes from the DSMZ collection.</title>
        <authorList>
            <person name="Nouioui I."/>
        </authorList>
    </citation>
    <scope>NUCLEOTIDE SEQUENCE [LARGE SCALE GENOMIC DNA]</scope>
    <source>
        <strain evidence="5">DSM 45834</strain>
    </source>
</reference>
<evidence type="ECO:0000256" key="1">
    <source>
        <dbReference type="ARBA" id="ARBA00022527"/>
    </source>
</evidence>
<dbReference type="SUPFAM" id="SSF55874">
    <property type="entry name" value="ATPase domain of HSP90 chaperone/DNA topoisomerase II/histidine kinase"/>
    <property type="match status" value="1"/>
</dbReference>
<keyword evidence="4" id="KW-0808">Transferase</keyword>
<dbReference type="Pfam" id="PF13581">
    <property type="entry name" value="HATPase_c_2"/>
    <property type="match status" value="1"/>
</dbReference>
<dbReference type="CDD" id="cd16936">
    <property type="entry name" value="HATPase_RsbW-like"/>
    <property type="match status" value="1"/>
</dbReference>
<evidence type="ECO:0000313" key="4">
    <source>
        <dbReference type="EMBL" id="MDT0354070.1"/>
    </source>
</evidence>